<dbReference type="RefSeq" id="WP_002578516.1">
    <property type="nucleotide sequence ID" value="NZ_BAABZS010000001.1"/>
</dbReference>
<dbReference type="EMBL" id="CACRTF010000017">
    <property type="protein sequence ID" value="VYT43546.1"/>
    <property type="molecule type" value="Genomic_DNA"/>
</dbReference>
<accession>A0A6N2WSE7</accession>
<protein>
    <submittedName>
        <fullName evidence="1">Uncharacterized protein</fullName>
    </submittedName>
</protein>
<sequence>MKVKASELQQGQRIHIEYGDYGNWVDLTIDEIHHFQRMAVVMFHLGSIRSDVSFRPDEQVEVLQDA</sequence>
<dbReference type="AlphaFoldDB" id="A0A6N2WSE7"/>
<proteinExistence type="predicted"/>
<name>A0A6N2WSE7_9FIRM</name>
<evidence type="ECO:0000313" key="1">
    <source>
        <dbReference type="EMBL" id="VYT43546.1"/>
    </source>
</evidence>
<reference evidence="1" key="1">
    <citation type="submission" date="2019-11" db="EMBL/GenBank/DDBJ databases">
        <authorList>
            <person name="Feng L."/>
        </authorList>
    </citation>
    <scope>NUCLEOTIDE SEQUENCE</scope>
    <source>
        <strain evidence="1">CbolteaeLFYP116</strain>
    </source>
</reference>
<organism evidence="1">
    <name type="scientific">Enterocloster bolteae</name>
    <dbReference type="NCBI Taxonomy" id="208479"/>
    <lineage>
        <taxon>Bacteria</taxon>
        <taxon>Bacillati</taxon>
        <taxon>Bacillota</taxon>
        <taxon>Clostridia</taxon>
        <taxon>Lachnospirales</taxon>
        <taxon>Lachnospiraceae</taxon>
        <taxon>Enterocloster</taxon>
    </lineage>
</organism>
<gene>
    <name evidence="1" type="ORF">CBLFYP116_03779</name>
</gene>